<evidence type="ECO:0000313" key="2">
    <source>
        <dbReference type="EMBL" id="ABK92998.1"/>
    </source>
</evidence>
<organism evidence="2">
    <name type="scientific">Populus trichocarpa</name>
    <name type="common">Western balsam poplar</name>
    <name type="synonym">Populus balsamifera subsp. trichocarpa</name>
    <dbReference type="NCBI Taxonomy" id="3694"/>
    <lineage>
        <taxon>Eukaryota</taxon>
        <taxon>Viridiplantae</taxon>
        <taxon>Streptophyta</taxon>
        <taxon>Embryophyta</taxon>
        <taxon>Tracheophyta</taxon>
        <taxon>Spermatophyta</taxon>
        <taxon>Magnoliopsida</taxon>
        <taxon>eudicotyledons</taxon>
        <taxon>Gunneridae</taxon>
        <taxon>Pentapetalae</taxon>
        <taxon>rosids</taxon>
        <taxon>fabids</taxon>
        <taxon>Malpighiales</taxon>
        <taxon>Salicaceae</taxon>
        <taxon>Saliceae</taxon>
        <taxon>Populus</taxon>
    </lineage>
</organism>
<proteinExistence type="evidence at transcript level"/>
<keyword evidence="1" id="KW-1133">Transmembrane helix</keyword>
<protein>
    <submittedName>
        <fullName evidence="2">Uncharacterized protein</fullName>
    </submittedName>
</protein>
<reference evidence="2" key="1">
    <citation type="journal article" date="2008" name="BMC Genomics">
        <title>Analysis of 4,664 high-quality sequence-finished poplar full-length cDNA clones and their utility for the discovery of genes responding to insect feeding.</title>
        <authorList>
            <person name="Ralph S.G."/>
            <person name="Chun H.J."/>
            <person name="Cooper D."/>
            <person name="Kirkpatrick R."/>
            <person name="Kolosova N."/>
            <person name="Gunter L."/>
            <person name="Tuskan G.A."/>
            <person name="Douglas C.J."/>
            <person name="Holt R.A."/>
            <person name="Jones S.J."/>
            <person name="Marra M.A."/>
            <person name="Bohlmann J."/>
        </authorList>
    </citation>
    <scope>NUCLEOTIDE SEQUENCE</scope>
    <source>
        <tissue evidence="2">Phloem and cambium</tissue>
    </source>
</reference>
<accession>A9P9E5</accession>
<keyword evidence="1" id="KW-0472">Membrane</keyword>
<dbReference type="AlphaFoldDB" id="A9P9E5"/>
<name>A9P9E5_POPTR</name>
<dbReference type="EMBL" id="EF144780">
    <property type="protein sequence ID" value="ABK92998.1"/>
    <property type="molecule type" value="mRNA"/>
</dbReference>
<evidence type="ECO:0000256" key="1">
    <source>
        <dbReference type="SAM" id="Phobius"/>
    </source>
</evidence>
<sequence length="39" mass="4685">MNAINFRRICICCLFDFAGKLIYLFFPLNIFIFPYVSLF</sequence>
<keyword evidence="1" id="KW-0812">Transmembrane</keyword>
<feature type="transmembrane region" description="Helical" evidence="1">
    <location>
        <begin position="21"/>
        <end position="38"/>
    </location>
</feature>